<evidence type="ECO:0000313" key="2">
    <source>
        <dbReference type="EMBL" id="KAF7377078.1"/>
    </source>
</evidence>
<dbReference type="OrthoDB" id="3058466at2759"/>
<gene>
    <name evidence="2" type="ORF">MSAN_00126300</name>
</gene>
<dbReference type="Proteomes" id="UP000623467">
    <property type="component" value="Unassembled WGS sequence"/>
</dbReference>
<feature type="compositionally biased region" description="Polar residues" evidence="1">
    <location>
        <begin position="12"/>
        <end position="26"/>
    </location>
</feature>
<sequence>MDDHSQPEPEFTHSNASDPESTLHASGMFSHSRNFTVTGKTLNNITNNYAAPSLPSDFRTIPMGDIDLQHEIRVDNSTGVLNYHRQRAHGHGAEEKWRQDIAKYMSMRHPSIVQICGAATSNGIHATLFNDDLIPLREILNCYQDSHFTTVYIFACCNRDFSEAFNYLSSAFRRSFYASDLVGLASSPAM</sequence>
<evidence type="ECO:0000313" key="3">
    <source>
        <dbReference type="Proteomes" id="UP000623467"/>
    </source>
</evidence>
<evidence type="ECO:0000256" key="1">
    <source>
        <dbReference type="SAM" id="MobiDB-lite"/>
    </source>
</evidence>
<feature type="compositionally biased region" description="Basic and acidic residues" evidence="1">
    <location>
        <begin position="1"/>
        <end position="11"/>
    </location>
</feature>
<proteinExistence type="predicted"/>
<keyword evidence="3" id="KW-1185">Reference proteome</keyword>
<name>A0A8H6ZDQ6_9AGAR</name>
<dbReference type="AlphaFoldDB" id="A0A8H6ZDQ6"/>
<feature type="region of interest" description="Disordered" evidence="1">
    <location>
        <begin position="1"/>
        <end position="26"/>
    </location>
</feature>
<dbReference type="EMBL" id="JACAZH010000001">
    <property type="protein sequence ID" value="KAF7377078.1"/>
    <property type="molecule type" value="Genomic_DNA"/>
</dbReference>
<comment type="caution">
    <text evidence="2">The sequence shown here is derived from an EMBL/GenBank/DDBJ whole genome shotgun (WGS) entry which is preliminary data.</text>
</comment>
<reference evidence="2" key="1">
    <citation type="submission" date="2020-05" db="EMBL/GenBank/DDBJ databases">
        <title>Mycena genomes resolve the evolution of fungal bioluminescence.</title>
        <authorList>
            <person name="Tsai I.J."/>
        </authorList>
    </citation>
    <scope>NUCLEOTIDE SEQUENCE</scope>
    <source>
        <strain evidence="2">160909Yilan</strain>
    </source>
</reference>
<protein>
    <submittedName>
        <fullName evidence="2">Uncharacterized protein</fullName>
    </submittedName>
</protein>
<accession>A0A8H6ZDQ6</accession>
<organism evidence="2 3">
    <name type="scientific">Mycena sanguinolenta</name>
    <dbReference type="NCBI Taxonomy" id="230812"/>
    <lineage>
        <taxon>Eukaryota</taxon>
        <taxon>Fungi</taxon>
        <taxon>Dikarya</taxon>
        <taxon>Basidiomycota</taxon>
        <taxon>Agaricomycotina</taxon>
        <taxon>Agaricomycetes</taxon>
        <taxon>Agaricomycetidae</taxon>
        <taxon>Agaricales</taxon>
        <taxon>Marasmiineae</taxon>
        <taxon>Mycenaceae</taxon>
        <taxon>Mycena</taxon>
    </lineage>
</organism>